<keyword evidence="11" id="KW-0349">Heme</keyword>
<dbReference type="CDD" id="cd00907">
    <property type="entry name" value="Bacterioferritin"/>
    <property type="match status" value="1"/>
</dbReference>
<keyword evidence="7" id="KW-0406">Ion transport</keyword>
<organism evidence="13 14">
    <name type="scientific">Methylomagnum ishizawai</name>
    <dbReference type="NCBI Taxonomy" id="1760988"/>
    <lineage>
        <taxon>Bacteria</taxon>
        <taxon>Pseudomonadati</taxon>
        <taxon>Pseudomonadota</taxon>
        <taxon>Gammaproteobacteria</taxon>
        <taxon>Methylococcales</taxon>
        <taxon>Methylococcaceae</taxon>
        <taxon>Methylomagnum</taxon>
    </lineage>
</organism>
<dbReference type="GO" id="GO:0004322">
    <property type="term" value="F:ferroxidase activity"/>
    <property type="evidence" value="ECO:0007669"/>
    <property type="project" value="UniProtKB-EC"/>
</dbReference>
<proteinExistence type="inferred from homology"/>
<dbReference type="Proteomes" id="UP000192923">
    <property type="component" value="Unassembled WGS sequence"/>
</dbReference>
<keyword evidence="9 10" id="KW-0479">Metal-binding</keyword>
<comment type="function">
    <text evidence="9">Iron-storage protein, whose ferroxidase center binds Fe(2+), oxidizes it using dioxygen to Fe(3+), and participates in the subsequent Fe(3+) oxide mineral core formation within the central cavity of the BFR protein shell.</text>
</comment>
<sequence>MQGHPDVILRLNRLLAGELTAIDQYFIHSRMCRDWGFQHLYEHISHEMGEEQAHADRLISRILFLEGIPDLGQRSPLAVGRDVPAILANDLALEYRVIAELREAMAFCESVADYETRNILLTLLKDTEEDHAHWLEAQLGLIAKIGLENYLQSRL</sequence>
<accession>A0A1Y6D0A5</accession>
<dbReference type="GO" id="GO:0006826">
    <property type="term" value="P:iron ion transport"/>
    <property type="evidence" value="ECO:0007669"/>
    <property type="project" value="UniProtKB-KW"/>
</dbReference>
<feature type="binding site" evidence="10">
    <location>
        <position position="18"/>
    </location>
    <ligand>
        <name>Fe cation</name>
        <dbReference type="ChEBI" id="CHEBI:24875"/>
        <label>1</label>
    </ligand>
</feature>
<evidence type="ECO:0000256" key="7">
    <source>
        <dbReference type="ARBA" id="ARBA00023065"/>
    </source>
</evidence>
<dbReference type="SUPFAM" id="SSF47240">
    <property type="entry name" value="Ferritin-like"/>
    <property type="match status" value="1"/>
</dbReference>
<evidence type="ECO:0000256" key="4">
    <source>
        <dbReference type="ARBA" id="ARBA00022496"/>
    </source>
</evidence>
<dbReference type="STRING" id="1760988.SAMN02949497_3385"/>
<keyword evidence="2 9" id="KW-0409">Iron storage</keyword>
<dbReference type="RefSeq" id="WP_085214709.1">
    <property type="nucleotide sequence ID" value="NZ_FXAM01000001.1"/>
</dbReference>
<feature type="binding site" evidence="10">
    <location>
        <position position="46"/>
    </location>
    <ligand>
        <name>Fe cation</name>
        <dbReference type="ChEBI" id="CHEBI:24875"/>
        <label>3</label>
    </ligand>
</feature>
<dbReference type="NCBIfam" id="TIGR00754">
    <property type="entry name" value="bfr"/>
    <property type="match status" value="1"/>
</dbReference>
<comment type="catalytic activity">
    <reaction evidence="9">
        <text>4 Fe(2+) + O2 + 4 H(+) = 4 Fe(3+) + 2 H2O</text>
        <dbReference type="Rhea" id="RHEA:11148"/>
        <dbReference type="ChEBI" id="CHEBI:15377"/>
        <dbReference type="ChEBI" id="CHEBI:15378"/>
        <dbReference type="ChEBI" id="CHEBI:15379"/>
        <dbReference type="ChEBI" id="CHEBI:29033"/>
        <dbReference type="ChEBI" id="CHEBI:29034"/>
        <dbReference type="EC" id="1.16.3.1"/>
    </reaction>
</comment>
<evidence type="ECO:0000256" key="11">
    <source>
        <dbReference type="RuleBase" id="RU000623"/>
    </source>
</evidence>
<dbReference type="Gene3D" id="1.20.1260.10">
    <property type="match status" value="1"/>
</dbReference>
<evidence type="ECO:0000256" key="10">
    <source>
        <dbReference type="PIRSR" id="PIRSR002560-1"/>
    </source>
</evidence>
<feature type="binding site" evidence="10">
    <location>
        <position position="128"/>
    </location>
    <ligand>
        <name>Fe cation</name>
        <dbReference type="ChEBI" id="CHEBI:24875"/>
        <label>2</label>
    </ligand>
</feature>
<dbReference type="Pfam" id="PF00210">
    <property type="entry name" value="Ferritin"/>
    <property type="match status" value="1"/>
</dbReference>
<evidence type="ECO:0000313" key="13">
    <source>
        <dbReference type="EMBL" id="SMF96006.1"/>
    </source>
</evidence>
<feature type="binding site" evidence="10">
    <location>
        <position position="54"/>
    </location>
    <ligand>
        <name>Fe cation</name>
        <dbReference type="ChEBI" id="CHEBI:24875"/>
        <label>1</label>
    </ligand>
</feature>
<evidence type="ECO:0000256" key="1">
    <source>
        <dbReference type="ARBA" id="ARBA00008093"/>
    </source>
</evidence>
<dbReference type="PIRSF" id="PIRSF002560">
    <property type="entry name" value="Bacterioferritin"/>
    <property type="match status" value="1"/>
</dbReference>
<comment type="catalytic activity">
    <reaction evidence="8">
        <text>Fe(2+)(in) = Fe(2+)(out)</text>
        <dbReference type="Rhea" id="RHEA:28486"/>
        <dbReference type="ChEBI" id="CHEBI:29033"/>
    </reaction>
</comment>
<dbReference type="EC" id="1.16.3.1" evidence="9"/>
<evidence type="ECO:0000256" key="9">
    <source>
        <dbReference type="PIRNR" id="PIRNR002560"/>
    </source>
</evidence>
<dbReference type="EMBL" id="FXAM01000001">
    <property type="protein sequence ID" value="SMF96006.1"/>
    <property type="molecule type" value="Genomic_DNA"/>
</dbReference>
<dbReference type="PROSITE" id="PS00549">
    <property type="entry name" value="BACTERIOFERRITIN"/>
    <property type="match status" value="1"/>
</dbReference>
<feature type="binding site" evidence="10">
    <location>
        <position position="51"/>
    </location>
    <ligand>
        <name>Fe cation</name>
        <dbReference type="ChEBI" id="CHEBI:24875"/>
        <label>2</label>
    </ligand>
</feature>
<keyword evidence="6 9" id="KW-0408">Iron</keyword>
<feature type="binding site" evidence="10">
    <location>
        <position position="50"/>
    </location>
    <ligand>
        <name>Fe cation</name>
        <dbReference type="ChEBI" id="CHEBI:24875"/>
        <label>3</label>
    </ligand>
</feature>
<dbReference type="PRINTS" id="PR00601">
    <property type="entry name" value="BACFERRITIN"/>
</dbReference>
<dbReference type="PANTHER" id="PTHR30295:SF9">
    <property type="entry name" value="BACTERIOFERRITIN"/>
    <property type="match status" value="1"/>
</dbReference>
<dbReference type="OrthoDB" id="9800505at2"/>
<evidence type="ECO:0000256" key="8">
    <source>
        <dbReference type="ARBA" id="ARBA00036243"/>
    </source>
</evidence>
<name>A0A1Y6D0A5_9GAMM</name>
<feature type="binding site" evidence="10">
    <location>
        <position position="131"/>
    </location>
    <ligand>
        <name>Fe cation</name>
        <dbReference type="ChEBI" id="CHEBI:24875"/>
        <label>2</label>
    </ligand>
</feature>
<dbReference type="PANTHER" id="PTHR30295">
    <property type="entry name" value="BACTERIOFERRITIN"/>
    <property type="match status" value="1"/>
</dbReference>
<keyword evidence="5" id="KW-0560">Oxidoreductase</keyword>
<evidence type="ECO:0000256" key="6">
    <source>
        <dbReference type="ARBA" id="ARBA00023004"/>
    </source>
</evidence>
<feature type="binding site" evidence="10">
    <location>
        <position position="94"/>
    </location>
    <ligand>
        <name>Fe cation</name>
        <dbReference type="ChEBI" id="CHEBI:24875"/>
        <label>2</label>
    </ligand>
</feature>
<keyword evidence="4" id="KW-0410">Iron transport</keyword>
<dbReference type="InterPro" id="IPR002024">
    <property type="entry name" value="Bacterioferritin"/>
</dbReference>
<dbReference type="GO" id="GO:0008199">
    <property type="term" value="F:ferric iron binding"/>
    <property type="evidence" value="ECO:0007669"/>
    <property type="project" value="InterPro"/>
</dbReference>
<dbReference type="InterPro" id="IPR009078">
    <property type="entry name" value="Ferritin-like_SF"/>
</dbReference>
<evidence type="ECO:0000256" key="5">
    <source>
        <dbReference type="ARBA" id="ARBA00023002"/>
    </source>
</evidence>
<evidence type="ECO:0000256" key="3">
    <source>
        <dbReference type="ARBA" id="ARBA00022448"/>
    </source>
</evidence>
<dbReference type="GO" id="GO:0005829">
    <property type="term" value="C:cytosol"/>
    <property type="evidence" value="ECO:0007669"/>
    <property type="project" value="TreeGrafter"/>
</dbReference>
<evidence type="ECO:0000313" key="14">
    <source>
        <dbReference type="Proteomes" id="UP000192923"/>
    </source>
</evidence>
<reference evidence="13 14" key="1">
    <citation type="submission" date="2016-12" db="EMBL/GenBank/DDBJ databases">
        <authorList>
            <person name="Song W.-J."/>
            <person name="Kurnit D.M."/>
        </authorList>
    </citation>
    <scope>NUCLEOTIDE SEQUENCE [LARGE SCALE GENOMIC DNA]</scope>
    <source>
        <strain evidence="13 14">175</strain>
    </source>
</reference>
<protein>
    <recommendedName>
        <fullName evidence="9 11">Bacterioferritin</fullName>
        <ecNumber evidence="9">1.16.3.1</ecNumber>
    </recommendedName>
</protein>
<feature type="binding site" evidence="10">
    <location>
        <position position="128"/>
    </location>
    <ligand>
        <name>Fe cation</name>
        <dbReference type="ChEBI" id="CHEBI:24875"/>
        <label>1</label>
    </ligand>
</feature>
<keyword evidence="14" id="KW-1185">Reference proteome</keyword>
<dbReference type="AlphaFoldDB" id="A0A1Y6D0A5"/>
<dbReference type="GO" id="GO:0006879">
    <property type="term" value="P:intracellular iron ion homeostasis"/>
    <property type="evidence" value="ECO:0007669"/>
    <property type="project" value="UniProtKB-KW"/>
</dbReference>
<evidence type="ECO:0000259" key="12">
    <source>
        <dbReference type="PROSITE" id="PS50905"/>
    </source>
</evidence>
<dbReference type="InterPro" id="IPR008331">
    <property type="entry name" value="Ferritin_DPS_dom"/>
</dbReference>
<evidence type="ECO:0000256" key="2">
    <source>
        <dbReference type="ARBA" id="ARBA00022434"/>
    </source>
</evidence>
<dbReference type="PROSITE" id="PS50905">
    <property type="entry name" value="FERRITIN_LIKE"/>
    <property type="match status" value="1"/>
</dbReference>
<dbReference type="InterPro" id="IPR012347">
    <property type="entry name" value="Ferritin-like"/>
</dbReference>
<feature type="domain" description="Ferritin-like diiron" evidence="12">
    <location>
        <begin position="1"/>
        <end position="146"/>
    </location>
</feature>
<keyword evidence="3" id="KW-0813">Transport</keyword>
<dbReference type="GO" id="GO:0020037">
    <property type="term" value="F:heme binding"/>
    <property type="evidence" value="ECO:0007669"/>
    <property type="project" value="TreeGrafter"/>
</dbReference>
<dbReference type="InterPro" id="IPR009040">
    <property type="entry name" value="Ferritin-like_diiron"/>
</dbReference>
<feature type="binding site" evidence="10">
    <location>
        <position position="51"/>
    </location>
    <ligand>
        <name>Fe cation</name>
        <dbReference type="ChEBI" id="CHEBI:24875"/>
        <label>1</label>
    </ligand>
</feature>
<comment type="similarity">
    <text evidence="1 9 11">Belongs to the bacterioferritin family.</text>
</comment>
<gene>
    <name evidence="13" type="ORF">SAMN02949497_3385</name>
</gene>